<keyword evidence="5" id="KW-0699">rRNA-binding</keyword>
<protein>
    <recommendedName>
        <fullName evidence="4 5">Large ribosomal subunit protein uL24</fullName>
    </recommendedName>
</protein>
<keyword evidence="5" id="KW-0694">RNA-binding</keyword>
<evidence type="ECO:0000256" key="4">
    <source>
        <dbReference type="ARBA" id="ARBA00035206"/>
    </source>
</evidence>
<dbReference type="InterPro" id="IPR005825">
    <property type="entry name" value="Ribosomal_uL24_CS"/>
</dbReference>
<keyword evidence="9" id="KW-1185">Reference proteome</keyword>
<dbReference type="GO" id="GO:0019843">
    <property type="term" value="F:rRNA binding"/>
    <property type="evidence" value="ECO:0007669"/>
    <property type="project" value="UniProtKB-UniRule"/>
</dbReference>
<dbReference type="InterPro" id="IPR057264">
    <property type="entry name" value="Ribosomal_uL24_C"/>
</dbReference>
<dbReference type="EMBL" id="CP063458">
    <property type="protein sequence ID" value="QOV88212.1"/>
    <property type="molecule type" value="Genomic_DNA"/>
</dbReference>
<dbReference type="SMART" id="SM00739">
    <property type="entry name" value="KOW"/>
    <property type="match status" value="1"/>
</dbReference>
<dbReference type="HAMAP" id="MF_01326_B">
    <property type="entry name" value="Ribosomal_uL24_B"/>
    <property type="match status" value="1"/>
</dbReference>
<dbReference type="PROSITE" id="PS01108">
    <property type="entry name" value="RIBOSOMAL_L24"/>
    <property type="match status" value="1"/>
</dbReference>
<gene>
    <name evidence="5 8" type="primary">rplX</name>
    <name evidence="8" type="ORF">IPV69_18395</name>
</gene>
<comment type="function">
    <text evidence="5">One of the proteins that surrounds the polypeptide exit tunnel on the outside of the subunit.</text>
</comment>
<evidence type="ECO:0000256" key="5">
    <source>
        <dbReference type="HAMAP-Rule" id="MF_01326"/>
    </source>
</evidence>
<sequence length="118" mass="12763">MSSRIKKGDNVIVITGADKGKTGKVLKVMSDDGKVLVEGINRVWKHVRPSQRYPQGGRIQKDAPIQLSNVQVVDPTTGKGTRIRFETRNGVKHRIAVKSGTDLGADGKVSTKAEKAEA</sequence>
<keyword evidence="3 5" id="KW-0687">Ribonucleoprotein</keyword>
<dbReference type="GO" id="GO:1990904">
    <property type="term" value="C:ribonucleoprotein complex"/>
    <property type="evidence" value="ECO:0007669"/>
    <property type="project" value="UniProtKB-KW"/>
</dbReference>
<feature type="domain" description="KOW" evidence="7">
    <location>
        <begin position="4"/>
        <end position="31"/>
    </location>
</feature>
<organism evidence="8 9">
    <name type="scientific">Humisphaera borealis</name>
    <dbReference type="NCBI Taxonomy" id="2807512"/>
    <lineage>
        <taxon>Bacteria</taxon>
        <taxon>Pseudomonadati</taxon>
        <taxon>Planctomycetota</taxon>
        <taxon>Phycisphaerae</taxon>
        <taxon>Tepidisphaerales</taxon>
        <taxon>Tepidisphaeraceae</taxon>
        <taxon>Humisphaera</taxon>
    </lineage>
</organism>
<comment type="similarity">
    <text evidence="1 5 6">Belongs to the universal ribosomal protein uL24 family.</text>
</comment>
<dbReference type="Pfam" id="PF00467">
    <property type="entry name" value="KOW"/>
    <property type="match status" value="1"/>
</dbReference>
<dbReference type="AlphaFoldDB" id="A0A7M2WSQ4"/>
<dbReference type="InterPro" id="IPR041988">
    <property type="entry name" value="Ribosomal_uL24_KOW"/>
</dbReference>
<dbReference type="Proteomes" id="UP000593765">
    <property type="component" value="Chromosome"/>
</dbReference>
<dbReference type="PANTHER" id="PTHR12903">
    <property type="entry name" value="MITOCHONDRIAL RIBOSOMAL PROTEIN L24"/>
    <property type="match status" value="1"/>
</dbReference>
<dbReference type="InterPro" id="IPR014722">
    <property type="entry name" value="Rib_uL2_dom2"/>
</dbReference>
<name>A0A7M2WSQ4_9BACT</name>
<evidence type="ECO:0000256" key="6">
    <source>
        <dbReference type="RuleBase" id="RU003477"/>
    </source>
</evidence>
<proteinExistence type="inferred from homology"/>
<dbReference type="SUPFAM" id="SSF50104">
    <property type="entry name" value="Translation proteins SH3-like domain"/>
    <property type="match status" value="1"/>
</dbReference>
<dbReference type="GO" id="GO:0005840">
    <property type="term" value="C:ribosome"/>
    <property type="evidence" value="ECO:0007669"/>
    <property type="project" value="UniProtKB-KW"/>
</dbReference>
<evidence type="ECO:0000256" key="1">
    <source>
        <dbReference type="ARBA" id="ARBA00010618"/>
    </source>
</evidence>
<dbReference type="InterPro" id="IPR005824">
    <property type="entry name" value="KOW"/>
</dbReference>
<comment type="function">
    <text evidence="5">One of two assembly initiator proteins, it binds directly to the 5'-end of the 23S rRNA, where it nucleates assembly of the 50S subunit.</text>
</comment>
<dbReference type="Gene3D" id="2.30.30.30">
    <property type="match status" value="1"/>
</dbReference>
<accession>A0A7M2WSQ4</accession>
<comment type="subunit">
    <text evidence="5">Part of the 50S ribosomal subunit.</text>
</comment>
<keyword evidence="2 5" id="KW-0689">Ribosomal protein</keyword>
<reference evidence="8 9" key="1">
    <citation type="submission" date="2020-10" db="EMBL/GenBank/DDBJ databases">
        <title>Wide distribution of Phycisphaera-like planctomycetes from WD2101 soil group in peatlands and genome analysis of the first cultivated representative.</title>
        <authorList>
            <person name="Dedysh S.N."/>
            <person name="Beletsky A.V."/>
            <person name="Ivanova A."/>
            <person name="Kulichevskaya I.S."/>
            <person name="Suzina N.E."/>
            <person name="Philippov D.A."/>
            <person name="Rakitin A.L."/>
            <person name="Mardanov A.V."/>
            <person name="Ravin N.V."/>
        </authorList>
    </citation>
    <scope>NUCLEOTIDE SEQUENCE [LARGE SCALE GENOMIC DNA]</scope>
    <source>
        <strain evidence="8 9">M1803</strain>
    </source>
</reference>
<dbReference type="Pfam" id="PF17136">
    <property type="entry name" value="ribosomal_L24"/>
    <property type="match status" value="1"/>
</dbReference>
<evidence type="ECO:0000256" key="2">
    <source>
        <dbReference type="ARBA" id="ARBA00022980"/>
    </source>
</evidence>
<dbReference type="KEGG" id="hbs:IPV69_18395"/>
<evidence type="ECO:0000256" key="3">
    <source>
        <dbReference type="ARBA" id="ARBA00023274"/>
    </source>
</evidence>
<dbReference type="RefSeq" id="WP_206291185.1">
    <property type="nucleotide sequence ID" value="NZ_CP063458.1"/>
</dbReference>
<dbReference type="InterPro" id="IPR008991">
    <property type="entry name" value="Translation_prot_SH3-like_sf"/>
</dbReference>
<dbReference type="CDD" id="cd06089">
    <property type="entry name" value="KOW_RPL26"/>
    <property type="match status" value="1"/>
</dbReference>
<dbReference type="GO" id="GO:0003735">
    <property type="term" value="F:structural constituent of ribosome"/>
    <property type="evidence" value="ECO:0007669"/>
    <property type="project" value="InterPro"/>
</dbReference>
<evidence type="ECO:0000259" key="7">
    <source>
        <dbReference type="SMART" id="SM00739"/>
    </source>
</evidence>
<dbReference type="GO" id="GO:0006412">
    <property type="term" value="P:translation"/>
    <property type="evidence" value="ECO:0007669"/>
    <property type="project" value="UniProtKB-UniRule"/>
</dbReference>
<evidence type="ECO:0000313" key="9">
    <source>
        <dbReference type="Proteomes" id="UP000593765"/>
    </source>
</evidence>
<dbReference type="NCBIfam" id="TIGR01079">
    <property type="entry name" value="rplX_bact"/>
    <property type="match status" value="1"/>
</dbReference>
<evidence type="ECO:0000313" key="8">
    <source>
        <dbReference type="EMBL" id="QOV88212.1"/>
    </source>
</evidence>
<dbReference type="InterPro" id="IPR003256">
    <property type="entry name" value="Ribosomal_uL24"/>
</dbReference>